<dbReference type="PANTHER" id="PTHR35145:SF1">
    <property type="entry name" value="CYTOPLASMIC PROTEIN"/>
    <property type="match status" value="1"/>
</dbReference>
<comment type="caution">
    <text evidence="1">The sequence shown here is derived from an EMBL/GenBank/DDBJ whole genome shotgun (WGS) entry which is preliminary data.</text>
</comment>
<dbReference type="GeneID" id="94579790"/>
<dbReference type="STRING" id="194197.BWD09_02380"/>
<dbReference type="RefSeq" id="WP_085365130.1">
    <property type="nucleotide sequence ID" value="NZ_CAUJPZ010000001.1"/>
</dbReference>
<dbReference type="OrthoDB" id="9804614at2"/>
<dbReference type="InterPro" id="IPR007351">
    <property type="entry name" value="YjbR"/>
</dbReference>
<reference evidence="2" key="1">
    <citation type="submission" date="2017-01" db="EMBL/GenBank/DDBJ databases">
        <authorList>
            <person name="Wolfgang W.J."/>
            <person name="Cole J."/>
            <person name="Wroblewski D."/>
            <person name="Mcginnis J."/>
            <person name="Musser K.A."/>
        </authorList>
    </citation>
    <scope>NUCLEOTIDE SEQUENCE [LARGE SCALE GENOMIC DNA]</scope>
    <source>
        <strain evidence="2">DSM 19151</strain>
    </source>
</reference>
<dbReference type="SUPFAM" id="SSF142906">
    <property type="entry name" value="YjbR-like"/>
    <property type="match status" value="1"/>
</dbReference>
<dbReference type="InterPro" id="IPR038056">
    <property type="entry name" value="YjbR-like_sf"/>
</dbReference>
<evidence type="ECO:0000313" key="2">
    <source>
        <dbReference type="Proteomes" id="UP000193118"/>
    </source>
</evidence>
<keyword evidence="2" id="KW-1185">Reference proteome</keyword>
<organism evidence="1 2">
    <name type="scientific">Neisseria dentiae</name>
    <dbReference type="NCBI Taxonomy" id="194197"/>
    <lineage>
        <taxon>Bacteria</taxon>
        <taxon>Pseudomonadati</taxon>
        <taxon>Pseudomonadota</taxon>
        <taxon>Betaproteobacteria</taxon>
        <taxon>Neisseriales</taxon>
        <taxon>Neisseriaceae</taxon>
        <taxon>Neisseria</taxon>
    </lineage>
</organism>
<accession>A0A1X3DFB4</accession>
<sequence length="119" mass="13220">MDRQTLLDYVARRYLTVPEYPWRKHPDYAVLRHRGSGKWYAVLMDVSAAKLGLAGSANVPLANIKAAPDLVQLLRVQTGFLPAYHMNKTHWLSVRLDGSADAETVKALLDGSFALTQAV</sequence>
<dbReference type="EMBL" id="MTBO01000002">
    <property type="protein sequence ID" value="OSI18629.1"/>
    <property type="molecule type" value="Genomic_DNA"/>
</dbReference>
<name>A0A1X3DFB4_9NEIS</name>
<protein>
    <recommendedName>
        <fullName evidence="3">MmcQ protein</fullName>
    </recommendedName>
</protein>
<dbReference type="PANTHER" id="PTHR35145">
    <property type="entry name" value="CYTOPLASMIC PROTEIN-RELATED"/>
    <property type="match status" value="1"/>
</dbReference>
<dbReference type="AlphaFoldDB" id="A0A1X3DFB4"/>
<gene>
    <name evidence="1" type="ORF">BWD09_02380</name>
</gene>
<dbReference type="Proteomes" id="UP000193118">
    <property type="component" value="Unassembled WGS sequence"/>
</dbReference>
<dbReference type="Pfam" id="PF04237">
    <property type="entry name" value="YjbR"/>
    <property type="match status" value="1"/>
</dbReference>
<dbReference type="InterPro" id="IPR058532">
    <property type="entry name" value="YjbR/MT2646/Rv2570-like"/>
</dbReference>
<evidence type="ECO:0008006" key="3">
    <source>
        <dbReference type="Google" id="ProtNLM"/>
    </source>
</evidence>
<evidence type="ECO:0000313" key="1">
    <source>
        <dbReference type="EMBL" id="OSI18629.1"/>
    </source>
</evidence>
<dbReference type="Gene3D" id="3.90.1150.30">
    <property type="match status" value="1"/>
</dbReference>
<proteinExistence type="predicted"/>